<evidence type="ECO:0000259" key="2">
    <source>
        <dbReference type="Pfam" id="PF05193"/>
    </source>
</evidence>
<dbReference type="Proteomes" id="UP001627154">
    <property type="component" value="Unassembled WGS sequence"/>
</dbReference>
<proteinExistence type="predicted"/>
<keyword evidence="4" id="KW-1185">Reference proteome</keyword>
<dbReference type="AlphaFoldDB" id="A0ABD2W048"/>
<gene>
    <name evidence="3" type="ORF">TKK_018256</name>
</gene>
<feature type="domain" description="Peptidase M16 C-terminal" evidence="2">
    <location>
        <begin position="720"/>
        <end position="893"/>
    </location>
</feature>
<feature type="domain" description="Peptidase M16 N-terminal" evidence="1">
    <location>
        <begin position="64"/>
        <end position="151"/>
    </location>
</feature>
<dbReference type="PANTHER" id="PTHR43016:SF16">
    <property type="entry name" value="METALLOPROTEASE, PUTATIVE (AFU_ORTHOLOGUE AFUA_4G07610)-RELATED"/>
    <property type="match status" value="1"/>
</dbReference>
<accession>A0ABD2W048</accession>
<evidence type="ECO:0000313" key="4">
    <source>
        <dbReference type="Proteomes" id="UP001627154"/>
    </source>
</evidence>
<dbReference type="EMBL" id="JBJJXI010000147">
    <property type="protein sequence ID" value="KAL3386399.1"/>
    <property type="molecule type" value="Genomic_DNA"/>
</dbReference>
<dbReference type="Pfam" id="PF00675">
    <property type="entry name" value="Peptidase_M16"/>
    <property type="match status" value="1"/>
</dbReference>
<dbReference type="Gene3D" id="3.30.830.10">
    <property type="entry name" value="Metalloenzyme, LuxS/M16 peptidase-like"/>
    <property type="match status" value="4"/>
</dbReference>
<organism evidence="3 4">
    <name type="scientific">Trichogramma kaykai</name>
    <dbReference type="NCBI Taxonomy" id="54128"/>
    <lineage>
        <taxon>Eukaryota</taxon>
        <taxon>Metazoa</taxon>
        <taxon>Ecdysozoa</taxon>
        <taxon>Arthropoda</taxon>
        <taxon>Hexapoda</taxon>
        <taxon>Insecta</taxon>
        <taxon>Pterygota</taxon>
        <taxon>Neoptera</taxon>
        <taxon>Endopterygota</taxon>
        <taxon>Hymenoptera</taxon>
        <taxon>Apocrita</taxon>
        <taxon>Proctotrupomorpha</taxon>
        <taxon>Chalcidoidea</taxon>
        <taxon>Trichogrammatidae</taxon>
        <taxon>Trichogramma</taxon>
    </lineage>
</organism>
<evidence type="ECO:0000313" key="3">
    <source>
        <dbReference type="EMBL" id="KAL3386399.1"/>
    </source>
</evidence>
<reference evidence="3 4" key="1">
    <citation type="journal article" date="2024" name="bioRxiv">
        <title>A reference genome for Trichogramma kaykai: A tiny desert-dwelling parasitoid wasp with competing sex-ratio distorters.</title>
        <authorList>
            <person name="Culotta J."/>
            <person name="Lindsey A.R."/>
        </authorList>
    </citation>
    <scope>NUCLEOTIDE SEQUENCE [LARGE SCALE GENOMIC DNA]</scope>
    <source>
        <strain evidence="3 4">KSX58</strain>
    </source>
</reference>
<protein>
    <recommendedName>
        <fullName evidence="5">Presequence protease, mitochondrial</fullName>
    </recommendedName>
</protein>
<dbReference type="InterPro" id="IPR011765">
    <property type="entry name" value="Pept_M16_N"/>
</dbReference>
<dbReference type="InterPro" id="IPR007863">
    <property type="entry name" value="Peptidase_M16_C"/>
</dbReference>
<dbReference type="SUPFAM" id="SSF63411">
    <property type="entry name" value="LuxS/MPP-like metallohydrolase"/>
    <property type="match status" value="4"/>
</dbReference>
<sequence length="995" mass="113276">MAPVDNTVTDSKVEGFEFICSLTSNDIIPVHKYRSKNTGLTIFIAEVDGPVVGGYFCLATEAFDDDGLPHTLEHLIFLGSEQYPYRGVLDLLANRCLASGTNACTDVDNTFYTMETVGSEGFLTLLPVYLDHILYPTLKDSAYTTEIHHITGEGEDGGVVYFEMQERENVGEFLVHQELRRAIYPGKCGYKSNTGGALKNLRESTSNQKVKDYHQNYYRPENLCVIITGQVKHENVFKALWPIEEKIMKMGKRSQFERPWQNEIPPFTENVERNVFYPCNDETNGLVCVGWRGPSTVSHRIDMLGCMLLLKYLTDTSASPLQKEFVEIEGSFASDVKFSLSENSESLLYIIFQNVPKTKIPKISSKLMNFLKDIYKKGIDMQRMETVVNRHILETLSNLESSPHDAVAYMIIEAYWLGLLKKYLTDAPSAVMKGIPSVIKLQELSEAEQNRVEEVKKKLGPQGLSLKEKELDEAVLENDTAIPDEIISSVPIPDTESIKFHQLTSYVTNGEQHPKFNVDKLPFFTYLDNINTNFVYMFVVMDTSDITLEKKPYLPVLLESLLESPVLRDGVLIPYETIVSELEMDTIAVSTRLGVEESSRFSCGSYSQSAILVLQVEVDKYDKGVKWINDLLYNTRLTAERLKIISTKIINDVAQMKRKGKKLVDDLLKSLIYKKESNHYNVSMLRQQQFLTKMLEKLGDDREKEKVLEELESVKNILTNPKNMVLFLTAQVDRLLQHVADPYKSWSNFSNTDSSLKQKLQVVPEYTLMKTPEEMECNGCVTGIGCVESAFLSQCAPSINSYLDPDSAPLLVCLQYFTQLEGPLWKTIRGLGYAYSYDIFVKPNQGLIYLTYFGSTNIIAAYRETKKVIFNSLAENKQDKWDELLFQSAKSSLIYEIVQREKSVGDMVLKSVLSHFKNIPQDFNRQMIRNISSVNIKDMHRIASTYLKPLFDPNVCKTTVICHPTKAAEVVKAFKNHNHDLKLFDTLEETWLNSW</sequence>
<dbReference type="FunFam" id="3.30.830.10:FF:000015">
    <property type="entry name" value="Putative zinc metalloprotease"/>
    <property type="match status" value="1"/>
</dbReference>
<feature type="domain" description="Peptidase M16 C-terminal" evidence="2">
    <location>
        <begin position="207"/>
        <end position="389"/>
    </location>
</feature>
<dbReference type="Pfam" id="PF05193">
    <property type="entry name" value="Peptidase_M16_C"/>
    <property type="match status" value="2"/>
</dbReference>
<evidence type="ECO:0000259" key="1">
    <source>
        <dbReference type="Pfam" id="PF00675"/>
    </source>
</evidence>
<dbReference type="InterPro" id="IPR011249">
    <property type="entry name" value="Metalloenz_LuxS/M16"/>
</dbReference>
<dbReference type="PANTHER" id="PTHR43016">
    <property type="entry name" value="PRESEQUENCE PROTEASE"/>
    <property type="match status" value="1"/>
</dbReference>
<comment type="caution">
    <text evidence="3">The sequence shown here is derived from an EMBL/GenBank/DDBJ whole genome shotgun (WGS) entry which is preliminary data.</text>
</comment>
<evidence type="ECO:0008006" key="5">
    <source>
        <dbReference type="Google" id="ProtNLM"/>
    </source>
</evidence>
<name>A0ABD2W048_9HYME</name>